<evidence type="ECO:0000313" key="4">
    <source>
        <dbReference type="EMBL" id="GER03029.1"/>
    </source>
</evidence>
<reference evidence="4 5" key="1">
    <citation type="submission" date="2019-09" db="EMBL/GenBank/DDBJ databases">
        <title>NBRP : Genome information of microbial organism related human and environment.</title>
        <authorList>
            <person name="Hattori M."/>
            <person name="Oshima K."/>
            <person name="Inaba H."/>
            <person name="Suda W."/>
            <person name="Sakamoto M."/>
            <person name="Iino T."/>
            <person name="Kitahara M."/>
            <person name="Oshida Y."/>
            <person name="Iida T."/>
            <person name="Kudo T."/>
            <person name="Itoh T."/>
            <person name="Ohkuma M."/>
        </authorList>
    </citation>
    <scope>NUCLEOTIDE SEQUENCE [LARGE SCALE GENOMIC DNA]</scope>
    <source>
        <strain evidence="4 5">Q-1</strain>
    </source>
</reference>
<accession>A0A5A7N7H2</accession>
<protein>
    <recommendedName>
        <fullName evidence="3">Magnesium transporter MgtE intracellular domain-containing protein</fullName>
    </recommendedName>
</protein>
<organism evidence="4 5">
    <name type="scientific">Iodidimonas nitroreducens</name>
    <dbReference type="NCBI Taxonomy" id="1236968"/>
    <lineage>
        <taxon>Bacteria</taxon>
        <taxon>Pseudomonadati</taxon>
        <taxon>Pseudomonadota</taxon>
        <taxon>Alphaproteobacteria</taxon>
        <taxon>Iodidimonadales</taxon>
        <taxon>Iodidimonadaceae</taxon>
        <taxon>Iodidimonas</taxon>
    </lineage>
</organism>
<comment type="caution">
    <text evidence="4">The sequence shown here is derived from an EMBL/GenBank/DDBJ whole genome shotgun (WGS) entry which is preliminary data.</text>
</comment>
<sequence length="230" mass="24979">MPVFIMVAVVGLAIKSGTFAGDLSRLVSKASAQETAAPAANGAEPKADQPKEKAQDEAGAAEATVSAPLSGDDEAVSATAAIAGISRSEMNLLQDLRKRRQQLEEQEQKAALREQILASTERRIDQKISELRTIEQKIAALVEKHEDQEDQQIQSIVKVYETMKPKDAAAIFERLDMDIQQQVALRMSDRKMAALLAEMDTDVAKTLTTRLATRNPLPNVEALGQETAAQ</sequence>
<feature type="region of interest" description="Disordered" evidence="2">
    <location>
        <begin position="35"/>
        <end position="70"/>
    </location>
</feature>
<evidence type="ECO:0000256" key="2">
    <source>
        <dbReference type="SAM" id="MobiDB-lite"/>
    </source>
</evidence>
<keyword evidence="5" id="KW-1185">Reference proteome</keyword>
<keyword evidence="1" id="KW-0175">Coiled coil</keyword>
<feature type="compositionally biased region" description="Low complexity" evidence="2">
    <location>
        <begin position="35"/>
        <end position="44"/>
    </location>
</feature>
<dbReference type="Pfam" id="PF03448">
    <property type="entry name" value="MgtE_N"/>
    <property type="match status" value="1"/>
</dbReference>
<dbReference type="AlphaFoldDB" id="A0A5A7N7H2"/>
<name>A0A5A7N7H2_9PROT</name>
<feature type="domain" description="Magnesium transporter MgtE intracellular" evidence="3">
    <location>
        <begin position="152"/>
        <end position="209"/>
    </location>
</feature>
<evidence type="ECO:0000259" key="3">
    <source>
        <dbReference type="Pfam" id="PF03448"/>
    </source>
</evidence>
<gene>
    <name evidence="4" type="ORF">JCM17846_07110</name>
</gene>
<dbReference type="SUPFAM" id="SSF158791">
    <property type="entry name" value="MgtE N-terminal domain-like"/>
    <property type="match status" value="1"/>
</dbReference>
<evidence type="ECO:0000313" key="5">
    <source>
        <dbReference type="Proteomes" id="UP000324996"/>
    </source>
</evidence>
<proteinExistence type="predicted"/>
<dbReference type="Proteomes" id="UP000324996">
    <property type="component" value="Unassembled WGS sequence"/>
</dbReference>
<feature type="coiled-coil region" evidence="1">
    <location>
        <begin position="86"/>
        <end position="151"/>
    </location>
</feature>
<feature type="compositionally biased region" description="Basic and acidic residues" evidence="2">
    <location>
        <begin position="45"/>
        <end position="56"/>
    </location>
</feature>
<dbReference type="InterPro" id="IPR006668">
    <property type="entry name" value="Mg_transptr_MgtE_intracell_dom"/>
</dbReference>
<evidence type="ECO:0000256" key="1">
    <source>
        <dbReference type="SAM" id="Coils"/>
    </source>
</evidence>
<dbReference type="EMBL" id="BKCN01000002">
    <property type="protein sequence ID" value="GER03029.1"/>
    <property type="molecule type" value="Genomic_DNA"/>
</dbReference>